<feature type="transmembrane region" description="Helical" evidence="17">
    <location>
        <begin position="65"/>
        <end position="83"/>
    </location>
</feature>
<keyword evidence="8" id="KW-0597">Phosphoprotein</keyword>
<dbReference type="SUPFAM" id="SSF54675">
    <property type="entry name" value="Nicotinate/Quinolinate PRTase N-terminal domain-like"/>
    <property type="match status" value="1"/>
</dbReference>
<dbReference type="InterPro" id="IPR006405">
    <property type="entry name" value="Nic_PRibTrfase_pncB"/>
</dbReference>
<dbReference type="PANTHER" id="PTHR11098:SF1">
    <property type="entry name" value="NICOTINATE PHOSPHORIBOSYLTRANSFERASE"/>
    <property type="match status" value="1"/>
</dbReference>
<organism evidence="21 22">
    <name type="scientific">Phytophthora citrophthora</name>
    <dbReference type="NCBI Taxonomy" id="4793"/>
    <lineage>
        <taxon>Eukaryota</taxon>
        <taxon>Sar</taxon>
        <taxon>Stramenopiles</taxon>
        <taxon>Oomycota</taxon>
        <taxon>Peronosporomycetes</taxon>
        <taxon>Peronosporales</taxon>
        <taxon>Peronosporaceae</taxon>
        <taxon>Phytophthora</taxon>
    </lineage>
</organism>
<dbReference type="PANTHER" id="PTHR11098">
    <property type="entry name" value="NICOTINATE PHOSPHORIBOSYLTRANSFERASE"/>
    <property type="match status" value="1"/>
</dbReference>
<keyword evidence="13" id="KW-0931">ER-Golgi transport</keyword>
<evidence type="ECO:0000256" key="12">
    <source>
        <dbReference type="ARBA" id="ARBA00022824"/>
    </source>
</evidence>
<dbReference type="GO" id="GO:0005794">
    <property type="term" value="C:Golgi apparatus"/>
    <property type="evidence" value="ECO:0007669"/>
    <property type="project" value="UniProtKB-SubCell"/>
</dbReference>
<dbReference type="EMBL" id="JASMQC010000004">
    <property type="protein sequence ID" value="KAK1945938.1"/>
    <property type="molecule type" value="Genomic_DNA"/>
</dbReference>
<dbReference type="EC" id="6.3.4.21" evidence="6"/>
<evidence type="ECO:0000256" key="15">
    <source>
        <dbReference type="ARBA" id="ARBA00023426"/>
    </source>
</evidence>
<evidence type="ECO:0000259" key="18">
    <source>
        <dbReference type="Pfam" id="PF04095"/>
    </source>
</evidence>
<comment type="similarity">
    <text evidence="5">Belongs to the NAPRTase family.</text>
</comment>
<feature type="transmembrane region" description="Helical" evidence="17">
    <location>
        <begin position="164"/>
        <end position="188"/>
    </location>
</feature>
<evidence type="ECO:0000256" key="8">
    <source>
        <dbReference type="ARBA" id="ARBA00022553"/>
    </source>
</evidence>
<evidence type="ECO:0000259" key="19">
    <source>
        <dbReference type="Pfam" id="PF17767"/>
    </source>
</evidence>
<comment type="subcellular location">
    <subcellularLocation>
        <location evidence="2">Endoplasmic reticulum</location>
    </subcellularLocation>
    <subcellularLocation>
        <location evidence="1">Golgi apparatus</location>
        <location evidence="1">cis-Golgi network</location>
    </subcellularLocation>
</comment>
<keyword evidence="7" id="KW-0813">Transport</keyword>
<protein>
    <recommendedName>
        <fullName evidence="6">nicotinate phosphoribosyltransferase</fullName>
        <ecNumber evidence="6">6.3.4.21</ecNumber>
    </recommendedName>
</protein>
<dbReference type="InterPro" id="IPR013785">
    <property type="entry name" value="Aldolase_TIM"/>
</dbReference>
<feature type="domain" description="Nicotinate/nicotinamide phosphoribosyltransferase" evidence="18">
    <location>
        <begin position="712"/>
        <end position="951"/>
    </location>
</feature>
<accession>A0AAD9LQG0</accession>
<dbReference type="SUPFAM" id="SSF51690">
    <property type="entry name" value="Nicotinate/Quinolinate PRTase C-terminal domain-like"/>
    <property type="match status" value="1"/>
</dbReference>
<feature type="transmembrane region" description="Helical" evidence="17">
    <location>
        <begin position="200"/>
        <end position="220"/>
    </location>
</feature>
<dbReference type="NCBIfam" id="TIGR01513">
    <property type="entry name" value="NAPRTase_put"/>
    <property type="match status" value="1"/>
</dbReference>
<keyword evidence="17" id="KW-0472">Membrane</keyword>
<comment type="similarity">
    <text evidence="4">Belongs to the TRAPP small subunits family. BET3 subfamily.</text>
</comment>
<feature type="domain" description="Nicotinate phosphoribosyltransferase N-terminal" evidence="19">
    <location>
        <begin position="565"/>
        <end position="691"/>
    </location>
</feature>
<evidence type="ECO:0000256" key="11">
    <source>
        <dbReference type="ARBA" id="ARBA00022679"/>
    </source>
</evidence>
<dbReference type="Proteomes" id="UP001259832">
    <property type="component" value="Unassembled WGS sequence"/>
</dbReference>
<dbReference type="FunFam" id="3.20.140.10:FF:000006">
    <property type="entry name" value="Nicotinate phosphoribosyltransferase"/>
    <property type="match status" value="1"/>
</dbReference>
<dbReference type="Pfam" id="PF04095">
    <property type="entry name" value="NAPRTase"/>
    <property type="match status" value="1"/>
</dbReference>
<keyword evidence="21" id="KW-0328">Glycosyltransferase</keyword>
<dbReference type="InterPro" id="IPR040727">
    <property type="entry name" value="NAPRTase_N"/>
</dbReference>
<dbReference type="Gene3D" id="3.20.140.10">
    <property type="entry name" value="nicotinate phosphoribosyltransferase"/>
    <property type="match status" value="1"/>
</dbReference>
<dbReference type="CDD" id="cd01570">
    <property type="entry name" value="NAPRTase_A"/>
    <property type="match status" value="1"/>
</dbReference>
<keyword evidence="10" id="KW-0662">Pyridine nucleotide biosynthesis</keyword>
<dbReference type="Pfam" id="PF17767">
    <property type="entry name" value="NAPRTase_N"/>
    <property type="match status" value="1"/>
</dbReference>
<dbReference type="GO" id="GO:0048193">
    <property type="term" value="P:Golgi vesicle transport"/>
    <property type="evidence" value="ECO:0007669"/>
    <property type="project" value="InterPro"/>
</dbReference>
<evidence type="ECO:0000256" key="9">
    <source>
        <dbReference type="ARBA" id="ARBA00022598"/>
    </source>
</evidence>
<dbReference type="InterPro" id="IPR007229">
    <property type="entry name" value="Nic_PRibTrfase-Fam"/>
</dbReference>
<comment type="pathway">
    <text evidence="3">Cofactor biosynthesis; NAD(+) biosynthesis; nicotinate D-ribonucleotide from nicotinate: step 1/1.</text>
</comment>
<evidence type="ECO:0000256" key="5">
    <source>
        <dbReference type="ARBA" id="ARBA00010897"/>
    </source>
</evidence>
<dbReference type="FunFam" id="3.30.1380.20:FF:000001">
    <property type="entry name" value="Trafficking protein particle complex subunit BET3"/>
    <property type="match status" value="1"/>
</dbReference>
<evidence type="ECO:0000256" key="10">
    <source>
        <dbReference type="ARBA" id="ARBA00022642"/>
    </source>
</evidence>
<evidence type="ECO:0000256" key="1">
    <source>
        <dbReference type="ARBA" id="ARBA00004222"/>
    </source>
</evidence>
<dbReference type="InterPro" id="IPR036068">
    <property type="entry name" value="Nicotinate_pribotase-like_C"/>
</dbReference>
<evidence type="ECO:0000256" key="14">
    <source>
        <dbReference type="ARBA" id="ARBA00023034"/>
    </source>
</evidence>
<evidence type="ECO:0000256" key="3">
    <source>
        <dbReference type="ARBA" id="ARBA00004952"/>
    </source>
</evidence>
<dbReference type="FunFam" id="3.20.140.10:FF:000018">
    <property type="entry name" value="Nicotinate phosphoribosyltransferase"/>
    <property type="match status" value="1"/>
</dbReference>
<evidence type="ECO:0000256" key="6">
    <source>
        <dbReference type="ARBA" id="ARBA00013236"/>
    </source>
</evidence>
<dbReference type="GO" id="GO:0004516">
    <property type="term" value="F:nicotinate phosphoribosyltransferase activity"/>
    <property type="evidence" value="ECO:0007669"/>
    <property type="project" value="UniProtKB-EC"/>
</dbReference>
<sequence>MSRPNAWTGTDQPDTKSTRKLHCTSAWTRLEDKWNEIQVGRQGSYSVERLESLYHYCSTTSPTRVALVCVFTPCPALAFLLLLECLPLRSPDEGWSANWMFWVRLSLMVFTLAFVGISDMILFIPKLGFTFPKRVIVALGCTIGYVGTCLLAAATNIFGFPIPFIWQFGGLLIVFFLPIMLLLVLGFTPFRSASPFRQHFSRYIQLTGGFMALAGVYPLYKVVYDFIPVKLKGGTLVALPLWKFAAKHFMMRCSRELEDFIPMITALTVDLFSALFVTVCISSSGSLTLSILFIATDIGQALLEFREVRANSLTVLDILHETASEFHSPQESVKKSDLLAKIIAVTRNPNGFNVKSLKFTRLWACLPHSMSPEQEKSLSSLENSNLYGSRGLISTRRKSRRKSRHRSLSARLLKSTSIVPSSVSFLSEGSVKRVAKRGEQSRQLVVQGLQLLFHCEYLALVEYIECVVPLVVATHNVVLNHLPNAEYYPASNNWGVSAVLNILVFAALEIASLLLLHFFLQRKFDFSPLYQLAFALETQMYLVQALLFLEIVALLQYELIHLGPMLTDLYQITMVYAYWKVGRHNDHAVFDLFFRKNPFHGEYTVFAGLEEALAMVNTFKFTASDIAYLREVLPHAEDGFFTWLSTLDCSSVKVYAVKEGSIVFPRIPLVRIEGSLGVGQLLETPLLNLLNFASLITTNATRFKKAAGPDKKLLEFGLRRAQGPDGGLSASRYSYMAGFAGTSNVLAGKLHKIPIMGTHAHAFVQAHTTLDDVKVTMLDGKNFLDVVLKYRNELGHTQTNDGELAAFIAYAIAFPDAFLALVDTYDTLSSGVPNFVCVALALHELGHRPVGIRLDSGDLSYLSKRCRDAFVAAGECYGIDYFKELNVTASNDINEPVLNSLNEQRHEINSYGIGTHLVTCQAQPALGMVYKLVEINGEPRIKLSQDVSKVTIPGRKEAFRLIGANGKPLLDLMTGCNEKEPEVGRKMLCRNPFDELRRAYVTPSQVIPLHHLFWDGPNGGLVGELPTLEERRQYVTEQFELIREDVVRSLNPTPYKVSVSNELYEFIHDLWMKEYPMSTPRPHQRLGDAAWSKMPKVNGELFALTYGSLVTQLIKDFEDLKVVNQQLDKMGYNIGVRLVDEFLAKSGVNNCSDFKETAEVVAKVAFKMFLGINVEVSQWNAEGTTCSLLIYDNPLTEFVELPPSAYGVLWYSNVLCGVLRGALEMVQMRVDAQFLKDVLQGDEVGAEGND</sequence>
<evidence type="ECO:0000256" key="7">
    <source>
        <dbReference type="ARBA" id="ARBA00022448"/>
    </source>
</evidence>
<keyword evidence="12" id="KW-0256">Endoplasmic reticulum</keyword>
<dbReference type="GO" id="GO:0034355">
    <property type="term" value="P:NAD+ biosynthetic process via the salvage pathway"/>
    <property type="evidence" value="ECO:0007669"/>
    <property type="project" value="TreeGrafter"/>
</dbReference>
<dbReference type="Pfam" id="PF17956">
    <property type="entry name" value="NAPRTase_C"/>
    <property type="match status" value="1"/>
</dbReference>
<dbReference type="InterPro" id="IPR024096">
    <property type="entry name" value="NO_sig/Golgi_transp_ligand-bd"/>
</dbReference>
<feature type="transmembrane region" description="Helical" evidence="17">
    <location>
        <begin position="136"/>
        <end position="158"/>
    </location>
</feature>
<evidence type="ECO:0000256" key="17">
    <source>
        <dbReference type="SAM" id="Phobius"/>
    </source>
</evidence>
<keyword evidence="17" id="KW-0812">Transmembrane</keyword>
<dbReference type="GO" id="GO:0016236">
    <property type="term" value="P:macroautophagy"/>
    <property type="evidence" value="ECO:0007669"/>
    <property type="project" value="UniProtKB-ARBA"/>
</dbReference>
<dbReference type="Gene3D" id="3.30.1380.20">
    <property type="entry name" value="Trafficking protein particle complex subunit 3"/>
    <property type="match status" value="1"/>
</dbReference>
<evidence type="ECO:0000313" key="22">
    <source>
        <dbReference type="Proteomes" id="UP001259832"/>
    </source>
</evidence>
<evidence type="ECO:0000259" key="20">
    <source>
        <dbReference type="Pfam" id="PF17956"/>
    </source>
</evidence>
<dbReference type="GO" id="GO:0030008">
    <property type="term" value="C:TRAPP complex"/>
    <property type="evidence" value="ECO:0007669"/>
    <property type="project" value="InterPro"/>
</dbReference>
<feature type="domain" description="Nicotinate phosphoribosyltransferase C-terminal" evidence="20">
    <location>
        <begin position="955"/>
        <end position="1066"/>
    </location>
</feature>
<dbReference type="Gene3D" id="3.20.20.70">
    <property type="entry name" value="Aldolase class I"/>
    <property type="match status" value="1"/>
</dbReference>
<dbReference type="InterPro" id="IPR041525">
    <property type="entry name" value="N/Namide_PRibTrfase"/>
</dbReference>
<reference evidence="21" key="1">
    <citation type="submission" date="2023-08" db="EMBL/GenBank/DDBJ databases">
        <title>Reference Genome Resource for the Citrus Pathogen Phytophthora citrophthora.</title>
        <authorList>
            <person name="Moller H."/>
            <person name="Coetzee B."/>
            <person name="Rose L.J."/>
            <person name="Van Niekerk J.M."/>
        </authorList>
    </citation>
    <scope>NUCLEOTIDE SEQUENCE</scope>
    <source>
        <strain evidence="21">STE-U-9442</strain>
    </source>
</reference>
<dbReference type="SUPFAM" id="SSF111126">
    <property type="entry name" value="Ligand-binding domain in the NO signalling and Golgi transport"/>
    <property type="match status" value="1"/>
</dbReference>
<feature type="transmembrane region" description="Helical" evidence="17">
    <location>
        <begin position="103"/>
        <end position="124"/>
    </location>
</feature>
<dbReference type="Pfam" id="PF04051">
    <property type="entry name" value="TRAPP"/>
    <property type="match status" value="1"/>
</dbReference>
<name>A0AAD9LQG0_9STRA</name>
<comment type="caution">
    <text evidence="21">The sequence shown here is derived from an EMBL/GenBank/DDBJ whole genome shotgun (WGS) entry which is preliminary data.</text>
</comment>
<evidence type="ECO:0000256" key="4">
    <source>
        <dbReference type="ARBA" id="ARBA00006218"/>
    </source>
</evidence>
<dbReference type="InterPro" id="IPR016721">
    <property type="entry name" value="Bet3"/>
</dbReference>
<keyword evidence="14" id="KW-0333">Golgi apparatus</keyword>
<dbReference type="AlphaFoldDB" id="A0AAD9LQG0"/>
<gene>
    <name evidence="21" type="ORF">P3T76_002986</name>
</gene>
<evidence type="ECO:0000256" key="13">
    <source>
        <dbReference type="ARBA" id="ARBA00022892"/>
    </source>
</evidence>
<comment type="function">
    <text evidence="15">Catalyzes the first step in the biosynthesis of NAD from nicotinic acid, the ATP-dependent synthesis of beta-nicotinate D-ribonucleotide from nicotinate and 5-phospho-D-ribose 1-phosphate. Helps prevent cellular oxidative stress via its role in NAD biosynthesis.</text>
</comment>
<dbReference type="GO" id="GO:0005783">
    <property type="term" value="C:endoplasmic reticulum"/>
    <property type="evidence" value="ECO:0007669"/>
    <property type="project" value="UniProtKB-SubCell"/>
</dbReference>
<keyword evidence="17" id="KW-1133">Transmembrane helix</keyword>
<evidence type="ECO:0000256" key="16">
    <source>
        <dbReference type="ARBA" id="ARBA00048668"/>
    </source>
</evidence>
<keyword evidence="22" id="KW-1185">Reference proteome</keyword>
<proteinExistence type="inferred from homology"/>
<dbReference type="GO" id="GO:0005829">
    <property type="term" value="C:cytosol"/>
    <property type="evidence" value="ECO:0007669"/>
    <property type="project" value="TreeGrafter"/>
</dbReference>
<feature type="transmembrane region" description="Helical" evidence="17">
    <location>
        <begin position="498"/>
        <end position="520"/>
    </location>
</feature>
<keyword evidence="9" id="KW-0436">Ligase</keyword>
<dbReference type="CDD" id="cd14942">
    <property type="entry name" value="TRAPPC3_bet3"/>
    <property type="match status" value="1"/>
</dbReference>
<comment type="catalytic activity">
    <reaction evidence="16">
        <text>5-phospho-alpha-D-ribose 1-diphosphate + nicotinate + ATP + H2O = nicotinate beta-D-ribonucleotide + ADP + phosphate + diphosphate</text>
        <dbReference type="Rhea" id="RHEA:36163"/>
        <dbReference type="ChEBI" id="CHEBI:15377"/>
        <dbReference type="ChEBI" id="CHEBI:30616"/>
        <dbReference type="ChEBI" id="CHEBI:32544"/>
        <dbReference type="ChEBI" id="CHEBI:33019"/>
        <dbReference type="ChEBI" id="CHEBI:43474"/>
        <dbReference type="ChEBI" id="CHEBI:57502"/>
        <dbReference type="ChEBI" id="CHEBI:58017"/>
        <dbReference type="ChEBI" id="CHEBI:456216"/>
        <dbReference type="EC" id="6.3.4.21"/>
    </reaction>
</comment>
<dbReference type="InterPro" id="IPR007194">
    <property type="entry name" value="TRAPP_component"/>
</dbReference>
<evidence type="ECO:0000256" key="2">
    <source>
        <dbReference type="ARBA" id="ARBA00004240"/>
    </source>
</evidence>
<dbReference type="InterPro" id="IPR041619">
    <property type="entry name" value="NAPRTase_C"/>
</dbReference>
<evidence type="ECO:0000313" key="21">
    <source>
        <dbReference type="EMBL" id="KAK1945938.1"/>
    </source>
</evidence>
<keyword evidence="11" id="KW-0808">Transferase</keyword>
<dbReference type="GO" id="GO:0016757">
    <property type="term" value="F:glycosyltransferase activity"/>
    <property type="evidence" value="ECO:0007669"/>
    <property type="project" value="UniProtKB-KW"/>
</dbReference>